<evidence type="ECO:0000256" key="1">
    <source>
        <dbReference type="SAM" id="Phobius"/>
    </source>
</evidence>
<dbReference type="AlphaFoldDB" id="A0A831PKV5"/>
<feature type="transmembrane region" description="Helical" evidence="1">
    <location>
        <begin position="19"/>
        <end position="36"/>
    </location>
</feature>
<comment type="caution">
    <text evidence="2">The sequence shown here is derived from an EMBL/GenBank/DDBJ whole genome shotgun (WGS) entry which is preliminary data.</text>
</comment>
<organism evidence="2">
    <name type="scientific">Mariniphaga anaerophila</name>
    <dbReference type="NCBI Taxonomy" id="1484053"/>
    <lineage>
        <taxon>Bacteria</taxon>
        <taxon>Pseudomonadati</taxon>
        <taxon>Bacteroidota</taxon>
        <taxon>Bacteroidia</taxon>
        <taxon>Marinilabiliales</taxon>
        <taxon>Prolixibacteraceae</taxon>
        <taxon>Mariniphaga</taxon>
    </lineage>
</organism>
<proteinExistence type="predicted"/>
<name>A0A831PKV5_9BACT</name>
<evidence type="ECO:0008006" key="3">
    <source>
        <dbReference type="Google" id="ProtNLM"/>
    </source>
</evidence>
<feature type="transmembrane region" description="Helical" evidence="1">
    <location>
        <begin position="112"/>
        <end position="128"/>
    </location>
</feature>
<dbReference type="InterPro" id="IPR021552">
    <property type="entry name" value="ArsP_2"/>
</dbReference>
<keyword evidence="1" id="KW-0812">Transmembrane</keyword>
<reference evidence="2" key="1">
    <citation type="journal article" date="2020" name="mSystems">
        <title>Genome- and Community-Level Interaction Insights into Carbon Utilization and Element Cycling Functions of Hydrothermarchaeota in Hydrothermal Sediment.</title>
        <authorList>
            <person name="Zhou Z."/>
            <person name="Liu Y."/>
            <person name="Xu W."/>
            <person name="Pan J."/>
            <person name="Luo Z.H."/>
            <person name="Li M."/>
        </authorList>
    </citation>
    <scope>NUCLEOTIDE SEQUENCE [LARGE SCALE GENOMIC DNA]</scope>
    <source>
        <strain evidence="2">SpSt-1217</strain>
    </source>
</reference>
<gene>
    <name evidence="2" type="ORF">ENN90_10175</name>
</gene>
<accession>A0A831PKV5</accession>
<keyword evidence="1" id="KW-0472">Membrane</keyword>
<dbReference type="Pfam" id="PF11449">
    <property type="entry name" value="ArsP_2"/>
    <property type="match status" value="1"/>
</dbReference>
<feature type="non-terminal residue" evidence="2">
    <location>
        <position position="1"/>
    </location>
</feature>
<keyword evidence="1" id="KW-1133">Transmembrane helix</keyword>
<protein>
    <recommendedName>
        <fullName evidence="3">Selenocysteine protein</fullName>
    </recommendedName>
</protein>
<evidence type="ECO:0000313" key="2">
    <source>
        <dbReference type="EMBL" id="HDR51965.1"/>
    </source>
</evidence>
<sequence>VPNHFLKEHLYNHILKKHLLRIFLWTWGAFLVLHFVESNLALTSLLQNNLNTVLLISVLIGIIPESGPHLMFVTLFSQNLVPFSILLANSIVQDGHGMLPLLAESRKDFLKVKIINMLIGLLVGYVLLKFKL</sequence>
<dbReference type="EMBL" id="DSDK01000551">
    <property type="protein sequence ID" value="HDR51965.1"/>
    <property type="molecule type" value="Genomic_DNA"/>
</dbReference>
<dbReference type="Proteomes" id="UP000886047">
    <property type="component" value="Unassembled WGS sequence"/>
</dbReference>